<evidence type="ECO:0000313" key="3">
    <source>
        <dbReference type="Proteomes" id="UP000280298"/>
    </source>
</evidence>
<accession>A0A3Q9EPX7</accession>
<dbReference type="EMBL" id="CP034539">
    <property type="protein sequence ID" value="AZQ33323.1"/>
    <property type="molecule type" value="Genomic_DNA"/>
</dbReference>
<gene>
    <name evidence="2" type="ORF">EJ357_07560</name>
</gene>
<dbReference type="AlphaFoldDB" id="A0A3Q9EPX7"/>
<feature type="transmembrane region" description="Helical" evidence="1">
    <location>
        <begin position="233"/>
        <end position="254"/>
    </location>
</feature>
<evidence type="ECO:0000256" key="1">
    <source>
        <dbReference type="SAM" id="Phobius"/>
    </source>
</evidence>
<keyword evidence="3" id="KW-1185">Reference proteome</keyword>
<feature type="transmembrane region" description="Helical" evidence="1">
    <location>
        <begin position="285"/>
        <end position="308"/>
    </location>
</feature>
<dbReference type="KEGG" id="scya:EJ357_07560"/>
<dbReference type="RefSeq" id="WP_126389910.1">
    <property type="nucleotide sequence ID" value="NZ_CP034539.1"/>
</dbReference>
<feature type="transmembrane region" description="Helical" evidence="1">
    <location>
        <begin position="66"/>
        <end position="91"/>
    </location>
</feature>
<feature type="transmembrane region" description="Helical" evidence="1">
    <location>
        <begin position="346"/>
        <end position="367"/>
    </location>
</feature>
<organism evidence="2 3">
    <name type="scientific">Streptomyces cyaneochromogenes</name>
    <dbReference type="NCBI Taxonomy" id="2496836"/>
    <lineage>
        <taxon>Bacteria</taxon>
        <taxon>Bacillati</taxon>
        <taxon>Actinomycetota</taxon>
        <taxon>Actinomycetes</taxon>
        <taxon>Kitasatosporales</taxon>
        <taxon>Streptomycetaceae</taxon>
        <taxon>Streptomyces</taxon>
    </lineage>
</organism>
<reference evidence="2 3" key="1">
    <citation type="journal article" date="2019" name="Int. J. Syst. Evol. Microbiol.">
        <title>Streptomyces cyaneochromogenes sp. nov., a blue pigment-producing actinomycete from manganese-contaminated soil.</title>
        <authorList>
            <person name="Tang X."/>
            <person name="Zhao J."/>
            <person name="Li K."/>
            <person name="Chen Z."/>
            <person name="Sun Y."/>
            <person name="Gao J."/>
        </authorList>
    </citation>
    <scope>NUCLEOTIDE SEQUENCE [LARGE SCALE GENOMIC DNA]</scope>
    <source>
        <strain evidence="2 3">MK-45</strain>
    </source>
</reference>
<dbReference type="Proteomes" id="UP000280298">
    <property type="component" value="Chromosome"/>
</dbReference>
<feature type="transmembrane region" description="Helical" evidence="1">
    <location>
        <begin position="436"/>
        <end position="456"/>
    </location>
</feature>
<evidence type="ECO:0000313" key="2">
    <source>
        <dbReference type="EMBL" id="AZQ33323.1"/>
    </source>
</evidence>
<feature type="transmembrane region" description="Helical" evidence="1">
    <location>
        <begin position="404"/>
        <end position="424"/>
    </location>
</feature>
<feature type="transmembrane region" description="Helical" evidence="1">
    <location>
        <begin position="164"/>
        <end position="184"/>
    </location>
</feature>
<feature type="transmembrane region" description="Helical" evidence="1">
    <location>
        <begin position="122"/>
        <end position="144"/>
    </location>
</feature>
<protein>
    <submittedName>
        <fullName evidence="2">Amino acid transporter</fullName>
    </submittedName>
</protein>
<name>A0A3Q9EPX7_9ACTN</name>
<feature type="transmembrane region" description="Helical" evidence="1">
    <location>
        <begin position="379"/>
        <end position="398"/>
    </location>
</feature>
<proteinExistence type="predicted"/>
<keyword evidence="1" id="KW-1133">Transmembrane helix</keyword>
<feature type="transmembrane region" description="Helical" evidence="1">
    <location>
        <begin position="462"/>
        <end position="482"/>
    </location>
</feature>
<sequence>MATTEHPPPSRLRAWMLEGLSDMGKGHGRQAEQTESKPETTGQPWYRVMCLTGVDYFSTLGYQPGIAALAAGLLSPIATIVLVIVTLAGALPVYRRVAEESPHGQGSIAMLERLLTFWKGKLFVLTLLGFAATDFLITITLSAADASTHLVENPHLESALHDKQLVITLILVALLGAVFLKGFLEAIGVAVALVASYLALNAVVVAVGLYHVVTEGHVITDWSSALTAEHGNVFVMIGVALIVFPKLALGLSGFETGVAVMPHVKGDPGETEENPQGRIRDTKKLLTTAALIMSCFLIATSFITTLLIPEKEFEPGGEANGRALAFLAHEYLGNGFGTVYDVSTIAILWFAGASAMAGLLNLMPRYLPRYGMAPHWARAVRPMVIVFTLVAFLVTWIFDADVDAQGGAYATGVLVLISSAAIAVTIAAREAGQRKWFIGFAVISAVFLYTTVANVIERPDGVKIGACFIAGIILISLLSRLLRAFELRVTSVTLDDMAGRFVRDIASRKIRFIANEPDRRDKAEYRDKIEQIRNDNDVPGQEDFVFVEVTVTDPSEFEAGLTVRGEVMHDRYRVLTLESSSVPNALAALLLHVRDSTGCIPHIYFEWTEGNPFTNFLRFFLFGQGEVAPVTREVLREAEPDRERRPRVHTG</sequence>
<keyword evidence="1" id="KW-0472">Membrane</keyword>
<keyword evidence="1" id="KW-0812">Transmembrane</keyword>
<feature type="transmembrane region" description="Helical" evidence="1">
    <location>
        <begin position="191"/>
        <end position="213"/>
    </location>
</feature>
<dbReference type="Gene3D" id="1.20.1740.10">
    <property type="entry name" value="Amino acid/polyamine transporter I"/>
    <property type="match status" value="1"/>
</dbReference>
<dbReference type="OrthoDB" id="232755at2"/>